<feature type="binding site" evidence="3">
    <location>
        <position position="193"/>
    </location>
    <ligand>
        <name>a divalent metal cation</name>
        <dbReference type="ChEBI" id="CHEBI:60240"/>
    </ligand>
</feature>
<feature type="binding site" evidence="3">
    <location>
        <position position="100"/>
    </location>
    <ligand>
        <name>substrate</name>
    </ligand>
</feature>
<dbReference type="Proteomes" id="UP000236327">
    <property type="component" value="Unassembled WGS sequence"/>
</dbReference>
<dbReference type="RefSeq" id="WP_103093998.1">
    <property type="nucleotide sequence ID" value="NZ_LYMM01000001.1"/>
</dbReference>
<protein>
    <submittedName>
        <fullName evidence="5">Gluconolaconase</fullName>
    </submittedName>
</protein>
<feature type="active site" description="Proton donor/acceptor" evidence="2">
    <location>
        <position position="193"/>
    </location>
</feature>
<keyword evidence="3" id="KW-0862">Zinc</keyword>
<dbReference type="AlphaFoldDB" id="A0A2K2G6V0"/>
<evidence type="ECO:0000313" key="5">
    <source>
        <dbReference type="EMBL" id="PNU06708.1"/>
    </source>
</evidence>
<dbReference type="GO" id="GO:0004341">
    <property type="term" value="F:gluconolactonase activity"/>
    <property type="evidence" value="ECO:0007669"/>
    <property type="project" value="TreeGrafter"/>
</dbReference>
<evidence type="ECO:0000256" key="1">
    <source>
        <dbReference type="ARBA" id="ARBA00008853"/>
    </source>
</evidence>
<dbReference type="PANTHER" id="PTHR10907">
    <property type="entry name" value="REGUCALCIN"/>
    <property type="match status" value="1"/>
</dbReference>
<accession>A0A2K2G6V0</accession>
<feature type="binding site" evidence="3">
    <location>
        <position position="15"/>
    </location>
    <ligand>
        <name>a divalent metal cation</name>
        <dbReference type="ChEBI" id="CHEBI:60240"/>
    </ligand>
</feature>
<gene>
    <name evidence="5" type="ORF">A8V01_00505</name>
</gene>
<dbReference type="PRINTS" id="PR01790">
    <property type="entry name" value="SMP30FAMILY"/>
</dbReference>
<dbReference type="Pfam" id="PF08450">
    <property type="entry name" value="SGL"/>
    <property type="match status" value="1"/>
</dbReference>
<feature type="binding site" evidence="3">
    <location>
        <position position="98"/>
    </location>
    <ligand>
        <name>substrate</name>
    </ligand>
</feature>
<dbReference type="EMBL" id="LYMM01000001">
    <property type="protein sequence ID" value="PNU06708.1"/>
    <property type="molecule type" value="Genomic_DNA"/>
</dbReference>
<proteinExistence type="inferred from homology"/>
<comment type="cofactor">
    <cofactor evidence="3">
        <name>Zn(2+)</name>
        <dbReference type="ChEBI" id="CHEBI:29105"/>
    </cofactor>
    <text evidence="3">Binds 1 divalent metal cation per subunit.</text>
</comment>
<evidence type="ECO:0000259" key="4">
    <source>
        <dbReference type="Pfam" id="PF08450"/>
    </source>
</evidence>
<dbReference type="GO" id="GO:0019853">
    <property type="term" value="P:L-ascorbic acid biosynthetic process"/>
    <property type="evidence" value="ECO:0007669"/>
    <property type="project" value="TreeGrafter"/>
</dbReference>
<evidence type="ECO:0000313" key="6">
    <source>
        <dbReference type="Proteomes" id="UP000236327"/>
    </source>
</evidence>
<comment type="caution">
    <text evidence="5">The sequence shown here is derived from an EMBL/GenBank/DDBJ whole genome shotgun (WGS) entry which is preliminary data.</text>
</comment>
<name>A0A2K2G6V0_9SPHN</name>
<organism evidence="5 6">
    <name type="scientific">Novosphingobium guangzhouense</name>
    <dbReference type="NCBI Taxonomy" id="1850347"/>
    <lineage>
        <taxon>Bacteria</taxon>
        <taxon>Pseudomonadati</taxon>
        <taxon>Pseudomonadota</taxon>
        <taxon>Alphaproteobacteria</taxon>
        <taxon>Sphingomonadales</taxon>
        <taxon>Sphingomonadaceae</taxon>
        <taxon>Novosphingobium</taxon>
    </lineage>
</organism>
<feature type="domain" description="SMP-30/Gluconolactonase/LRE-like region" evidence="4">
    <location>
        <begin position="13"/>
        <end position="251"/>
    </location>
</feature>
<evidence type="ECO:0000256" key="3">
    <source>
        <dbReference type="PIRSR" id="PIRSR605511-2"/>
    </source>
</evidence>
<feature type="binding site" evidence="3">
    <location>
        <position position="145"/>
    </location>
    <ligand>
        <name>a divalent metal cation</name>
        <dbReference type="ChEBI" id="CHEBI:60240"/>
    </ligand>
</feature>
<dbReference type="InterPro" id="IPR013658">
    <property type="entry name" value="SGL"/>
</dbReference>
<evidence type="ECO:0000256" key="2">
    <source>
        <dbReference type="PIRSR" id="PIRSR605511-1"/>
    </source>
</evidence>
<comment type="similarity">
    <text evidence="1">Belongs to the SMP-30/CGR1 family.</text>
</comment>
<dbReference type="SUPFAM" id="SSF63829">
    <property type="entry name" value="Calcium-dependent phosphotriesterase"/>
    <property type="match status" value="1"/>
</dbReference>
<dbReference type="PANTHER" id="PTHR10907:SF47">
    <property type="entry name" value="REGUCALCIN"/>
    <property type="match status" value="1"/>
</dbReference>
<sequence>MVKVIARDRVDTLGEGLFWDARCDQLLWTDILGKRINRLTPATGAVESWQTPDVTGWIIGCEGGGYVAGIGRSVARVTLDPFAVEALADIPDQPESNRVNDAAADAHGRLWLGTMPFSCDVPTGAFHHFDGTAITQASGPYTIPNGPAIDPEGRFLLHTDSAMGVIFRYPLEDGRLGERTPFVTFEDDWGSPDGMTFDAEGHLWVACWGASCVTRFSPAGEPVRRIELPASQVSNCVFGGARLDRMYVTSAADGVDEEHGGALFEIDPGVRGVPAFLYRG</sequence>
<dbReference type="Gene3D" id="2.120.10.30">
    <property type="entry name" value="TolB, C-terminal domain"/>
    <property type="match status" value="1"/>
</dbReference>
<reference evidence="5 6" key="1">
    <citation type="submission" date="2016-05" db="EMBL/GenBank/DDBJ databases">
        <title>Complete genome sequence of Novosphingobium guangzhouense SA925(T).</title>
        <authorList>
            <person name="Sha S."/>
        </authorList>
    </citation>
    <scope>NUCLEOTIDE SEQUENCE [LARGE SCALE GENOMIC DNA]</scope>
    <source>
        <strain evidence="5 6">SA925</strain>
    </source>
</reference>
<dbReference type="OrthoDB" id="2633250at2"/>
<dbReference type="GO" id="GO:0005509">
    <property type="term" value="F:calcium ion binding"/>
    <property type="evidence" value="ECO:0007669"/>
    <property type="project" value="TreeGrafter"/>
</dbReference>
<dbReference type="InterPro" id="IPR005511">
    <property type="entry name" value="SMP-30"/>
</dbReference>
<keyword evidence="3" id="KW-0479">Metal-binding</keyword>
<keyword evidence="6" id="KW-1185">Reference proteome</keyword>
<dbReference type="InterPro" id="IPR011042">
    <property type="entry name" value="6-blade_b-propeller_TolB-like"/>
</dbReference>